<dbReference type="Pfam" id="PF00515">
    <property type="entry name" value="TPR_1"/>
    <property type="match status" value="1"/>
</dbReference>
<gene>
    <name evidence="3" type="ORF">SAMN06265374_2612</name>
</gene>
<dbReference type="Gene3D" id="3.40.50.150">
    <property type="entry name" value="Vaccinia Virus protein VP39"/>
    <property type="match status" value="1"/>
</dbReference>
<feature type="domain" description="Methyltransferase type 12" evidence="2">
    <location>
        <begin position="124"/>
        <end position="219"/>
    </location>
</feature>
<dbReference type="SUPFAM" id="SSF48452">
    <property type="entry name" value="TPR-like"/>
    <property type="match status" value="1"/>
</dbReference>
<organism evidence="3 4">
    <name type="scientific">Roseibium denhamense</name>
    <dbReference type="NCBI Taxonomy" id="76305"/>
    <lineage>
        <taxon>Bacteria</taxon>
        <taxon>Pseudomonadati</taxon>
        <taxon>Pseudomonadota</taxon>
        <taxon>Alphaproteobacteria</taxon>
        <taxon>Hyphomicrobiales</taxon>
        <taxon>Stappiaceae</taxon>
        <taxon>Roseibium</taxon>
    </lineage>
</organism>
<name>A0ABY1P4J7_9HYPH</name>
<dbReference type="SMART" id="SM00028">
    <property type="entry name" value="TPR"/>
    <property type="match status" value="1"/>
</dbReference>
<protein>
    <submittedName>
        <fullName evidence="3">Predicted methyltransferase, contains TPR repeat</fullName>
    </submittedName>
</protein>
<proteinExistence type="predicted"/>
<dbReference type="CDD" id="cd02440">
    <property type="entry name" value="AdoMet_MTases"/>
    <property type="match status" value="1"/>
</dbReference>
<dbReference type="PANTHER" id="PTHR43861">
    <property type="entry name" value="TRANS-ACONITATE 2-METHYLTRANSFERASE-RELATED"/>
    <property type="match status" value="1"/>
</dbReference>
<sequence>MTDDHFTPKTADQPGGSIEDDALAEAYNRGLALQKSGELEAAADAYRQALKIDPADPGGVSIRLAAMGMAAAPEKMPDAYVATLFDQHADVFDEILVEELGYCVPLMVRDLVTKLGVGPFDRLLDLGCGTGLTGAALFDVTAHRTGADLSERIVELAYDREVYDDLYVGEAVEFLQEFEDDDLGRCRWDLITATDVFPYLGAVEPFLQAAADRLTNLGYLAFSTETLPDDAFAGQNYVVGPKSRYAQKEAYIRSALAAHGFDILAMDPITVRLEEGVPVPGHLVMARLGGL</sequence>
<evidence type="ECO:0000313" key="3">
    <source>
        <dbReference type="EMBL" id="SMP25817.1"/>
    </source>
</evidence>
<keyword evidence="3" id="KW-0489">Methyltransferase</keyword>
<dbReference type="InterPro" id="IPR013217">
    <property type="entry name" value="Methyltransf_12"/>
</dbReference>
<dbReference type="SUPFAM" id="SSF53335">
    <property type="entry name" value="S-adenosyl-L-methionine-dependent methyltransferases"/>
    <property type="match status" value="1"/>
</dbReference>
<accession>A0ABY1P4J7</accession>
<reference evidence="3 4" key="1">
    <citation type="submission" date="2017-05" db="EMBL/GenBank/DDBJ databases">
        <authorList>
            <person name="Varghese N."/>
            <person name="Submissions S."/>
        </authorList>
    </citation>
    <scope>NUCLEOTIDE SEQUENCE [LARGE SCALE GENOMIC DNA]</scope>
    <source>
        <strain evidence="3 4">DSM 15949</strain>
    </source>
</reference>
<dbReference type="GO" id="GO:0032259">
    <property type="term" value="P:methylation"/>
    <property type="evidence" value="ECO:0007669"/>
    <property type="project" value="UniProtKB-KW"/>
</dbReference>
<dbReference type="PROSITE" id="PS50005">
    <property type="entry name" value="TPR"/>
    <property type="match status" value="1"/>
</dbReference>
<evidence type="ECO:0000313" key="4">
    <source>
        <dbReference type="Proteomes" id="UP001157914"/>
    </source>
</evidence>
<dbReference type="Pfam" id="PF08242">
    <property type="entry name" value="Methyltransf_12"/>
    <property type="match status" value="1"/>
</dbReference>
<dbReference type="GO" id="GO:0008168">
    <property type="term" value="F:methyltransferase activity"/>
    <property type="evidence" value="ECO:0007669"/>
    <property type="project" value="UniProtKB-KW"/>
</dbReference>
<keyword evidence="1" id="KW-0802">TPR repeat</keyword>
<evidence type="ECO:0000256" key="1">
    <source>
        <dbReference type="PROSITE-ProRule" id="PRU00339"/>
    </source>
</evidence>
<keyword evidence="4" id="KW-1185">Reference proteome</keyword>
<dbReference type="RefSeq" id="WP_155190389.1">
    <property type="nucleotide sequence ID" value="NZ_BAAAEA010000002.1"/>
</dbReference>
<comment type="caution">
    <text evidence="3">The sequence shown here is derived from an EMBL/GenBank/DDBJ whole genome shotgun (WGS) entry which is preliminary data.</text>
</comment>
<dbReference type="EMBL" id="FXTT01000003">
    <property type="protein sequence ID" value="SMP25817.1"/>
    <property type="molecule type" value="Genomic_DNA"/>
</dbReference>
<feature type="repeat" description="TPR" evidence="1">
    <location>
        <begin position="23"/>
        <end position="56"/>
    </location>
</feature>
<dbReference type="InterPro" id="IPR029063">
    <property type="entry name" value="SAM-dependent_MTases_sf"/>
</dbReference>
<keyword evidence="3" id="KW-0808">Transferase</keyword>
<dbReference type="Proteomes" id="UP001157914">
    <property type="component" value="Unassembled WGS sequence"/>
</dbReference>
<dbReference type="InterPro" id="IPR019734">
    <property type="entry name" value="TPR_rpt"/>
</dbReference>
<dbReference type="InterPro" id="IPR011990">
    <property type="entry name" value="TPR-like_helical_dom_sf"/>
</dbReference>
<evidence type="ECO:0000259" key="2">
    <source>
        <dbReference type="Pfam" id="PF08242"/>
    </source>
</evidence>
<dbReference type="Gene3D" id="1.25.40.10">
    <property type="entry name" value="Tetratricopeptide repeat domain"/>
    <property type="match status" value="1"/>
</dbReference>